<dbReference type="Proteomes" id="UP000799779">
    <property type="component" value="Unassembled WGS sequence"/>
</dbReference>
<reference evidence="2" key="1">
    <citation type="journal article" date="2020" name="Stud. Mycol.">
        <title>101 Dothideomycetes genomes: a test case for predicting lifestyles and emergence of pathogens.</title>
        <authorList>
            <person name="Haridas S."/>
            <person name="Albert R."/>
            <person name="Binder M."/>
            <person name="Bloem J."/>
            <person name="Labutti K."/>
            <person name="Salamov A."/>
            <person name="Andreopoulos B."/>
            <person name="Baker S."/>
            <person name="Barry K."/>
            <person name="Bills G."/>
            <person name="Bluhm B."/>
            <person name="Cannon C."/>
            <person name="Castanera R."/>
            <person name="Culley D."/>
            <person name="Daum C."/>
            <person name="Ezra D."/>
            <person name="Gonzalez J."/>
            <person name="Henrissat B."/>
            <person name="Kuo A."/>
            <person name="Liang C."/>
            <person name="Lipzen A."/>
            <person name="Lutzoni F."/>
            <person name="Magnuson J."/>
            <person name="Mondo S."/>
            <person name="Nolan M."/>
            <person name="Ohm R."/>
            <person name="Pangilinan J."/>
            <person name="Park H.-J."/>
            <person name="Ramirez L."/>
            <person name="Alfaro M."/>
            <person name="Sun H."/>
            <person name="Tritt A."/>
            <person name="Yoshinaga Y."/>
            <person name="Zwiers L.-H."/>
            <person name="Turgeon B."/>
            <person name="Goodwin S."/>
            <person name="Spatafora J."/>
            <person name="Crous P."/>
            <person name="Grigoriev I."/>
        </authorList>
    </citation>
    <scope>NUCLEOTIDE SEQUENCE</scope>
    <source>
        <strain evidence="2">CBS 123094</strain>
    </source>
</reference>
<name>A0A6A5WY90_9PLEO</name>
<dbReference type="OrthoDB" id="3910171at2759"/>
<evidence type="ECO:0000313" key="3">
    <source>
        <dbReference type="Proteomes" id="UP000799779"/>
    </source>
</evidence>
<accession>A0A6A5WY90</accession>
<gene>
    <name evidence="2" type="ORF">P154DRAFT_219675</name>
</gene>
<evidence type="ECO:0000256" key="1">
    <source>
        <dbReference type="SAM" id="MobiDB-lite"/>
    </source>
</evidence>
<feature type="compositionally biased region" description="Low complexity" evidence="1">
    <location>
        <begin position="152"/>
        <end position="166"/>
    </location>
</feature>
<organism evidence="2 3">
    <name type="scientific">Amniculicola lignicola CBS 123094</name>
    <dbReference type="NCBI Taxonomy" id="1392246"/>
    <lineage>
        <taxon>Eukaryota</taxon>
        <taxon>Fungi</taxon>
        <taxon>Dikarya</taxon>
        <taxon>Ascomycota</taxon>
        <taxon>Pezizomycotina</taxon>
        <taxon>Dothideomycetes</taxon>
        <taxon>Pleosporomycetidae</taxon>
        <taxon>Pleosporales</taxon>
        <taxon>Amniculicolaceae</taxon>
        <taxon>Amniculicola</taxon>
    </lineage>
</organism>
<evidence type="ECO:0000313" key="2">
    <source>
        <dbReference type="EMBL" id="KAF2006577.1"/>
    </source>
</evidence>
<dbReference type="AlphaFoldDB" id="A0A6A5WY90"/>
<proteinExistence type="predicted"/>
<dbReference type="EMBL" id="ML977559">
    <property type="protein sequence ID" value="KAF2006577.1"/>
    <property type="molecule type" value="Genomic_DNA"/>
</dbReference>
<feature type="region of interest" description="Disordered" evidence="1">
    <location>
        <begin position="146"/>
        <end position="221"/>
    </location>
</feature>
<keyword evidence="3" id="KW-1185">Reference proteome</keyword>
<protein>
    <submittedName>
        <fullName evidence="2">Uncharacterized protein</fullName>
    </submittedName>
</protein>
<sequence length="221" mass="24587">MATTMFGDYSLATASRNTSQRSTLAAERAAMNVSPTCMPSFPPPTRLPTPPPCTIGDLAQQFTQHTLHVEVDPAYQHYDEAPPTPPSDDDDFAFPGDVVRPSYCRISTSVLRQQRQANMRMQCSPSHIRDISRLVQMIEQGDQCRLCKPKSRTPSNSSASTSSSMSDNDEGVDMEYTPPFGEPLMHKLSFRRSSDRSAGYASVTRSVRVRKHARVVKRSSR</sequence>
<feature type="compositionally biased region" description="Basic residues" evidence="1">
    <location>
        <begin position="207"/>
        <end position="221"/>
    </location>
</feature>